<reference evidence="14" key="3">
    <citation type="submission" date="2025-09" db="UniProtKB">
        <authorList>
            <consortium name="Ensembl"/>
        </authorList>
    </citation>
    <scope>IDENTIFICATION</scope>
</reference>
<dbReference type="GO" id="GO:0005765">
    <property type="term" value="C:lysosomal membrane"/>
    <property type="evidence" value="ECO:0007669"/>
    <property type="project" value="UniProtKB-SubCell"/>
</dbReference>
<evidence type="ECO:0000256" key="11">
    <source>
        <dbReference type="ARBA" id="ARBA00023228"/>
    </source>
</evidence>
<keyword evidence="10" id="KW-0325">Glycoprotein</keyword>
<dbReference type="InterPro" id="IPR004842">
    <property type="entry name" value="SLC12A_fam"/>
</dbReference>
<dbReference type="STRING" id="99883.ENSTNIP00000016219"/>
<comment type="similarity">
    <text evidence="3">Belongs to the SLC12A transporter family.</text>
</comment>
<evidence type="ECO:0000256" key="5">
    <source>
        <dbReference type="ARBA" id="ARBA00022448"/>
    </source>
</evidence>
<dbReference type="AlphaFoldDB" id="H3D6S8"/>
<dbReference type="GO" id="GO:0055064">
    <property type="term" value="P:chloride ion homeostasis"/>
    <property type="evidence" value="ECO:0007669"/>
    <property type="project" value="TreeGrafter"/>
</dbReference>
<dbReference type="InParanoid" id="H3D6S8"/>
<dbReference type="GO" id="GO:0055075">
    <property type="term" value="P:potassium ion homeostasis"/>
    <property type="evidence" value="ECO:0007669"/>
    <property type="project" value="TreeGrafter"/>
</dbReference>
<organism evidence="14 15">
    <name type="scientific">Tetraodon nigroviridis</name>
    <name type="common">Spotted green pufferfish</name>
    <name type="synonym">Chelonodon nigroviridis</name>
    <dbReference type="NCBI Taxonomy" id="99883"/>
    <lineage>
        <taxon>Eukaryota</taxon>
        <taxon>Metazoa</taxon>
        <taxon>Chordata</taxon>
        <taxon>Craniata</taxon>
        <taxon>Vertebrata</taxon>
        <taxon>Euteleostomi</taxon>
        <taxon>Actinopterygii</taxon>
        <taxon>Neopterygii</taxon>
        <taxon>Teleostei</taxon>
        <taxon>Neoteleostei</taxon>
        <taxon>Acanthomorphata</taxon>
        <taxon>Eupercaria</taxon>
        <taxon>Tetraodontiformes</taxon>
        <taxon>Tetradontoidea</taxon>
        <taxon>Tetraodontidae</taxon>
        <taxon>Tetraodon</taxon>
    </lineage>
</organism>
<evidence type="ECO:0000256" key="1">
    <source>
        <dbReference type="ARBA" id="ARBA00004651"/>
    </source>
</evidence>
<dbReference type="HOGENOM" id="CLU_137459_0_0_1"/>
<evidence type="ECO:0000259" key="13">
    <source>
        <dbReference type="Pfam" id="PF00324"/>
    </source>
</evidence>
<keyword evidence="8 12" id="KW-1133">Transmembrane helix</keyword>
<evidence type="ECO:0000256" key="3">
    <source>
        <dbReference type="ARBA" id="ARBA00010593"/>
    </source>
</evidence>
<dbReference type="GO" id="GO:0005886">
    <property type="term" value="C:plasma membrane"/>
    <property type="evidence" value="ECO:0007669"/>
    <property type="project" value="UniProtKB-SubCell"/>
</dbReference>
<evidence type="ECO:0000256" key="9">
    <source>
        <dbReference type="ARBA" id="ARBA00023136"/>
    </source>
</evidence>
<keyword evidence="11" id="KW-0458">Lysosome</keyword>
<keyword evidence="6" id="KW-1003">Cell membrane</keyword>
<evidence type="ECO:0000313" key="14">
    <source>
        <dbReference type="Ensembl" id="ENSTNIP00000016219.1"/>
    </source>
</evidence>
<proteinExistence type="inferred from homology"/>
<evidence type="ECO:0000256" key="10">
    <source>
        <dbReference type="ARBA" id="ARBA00023180"/>
    </source>
</evidence>
<accession>H3D6S8</accession>
<feature type="transmembrane region" description="Helical" evidence="12">
    <location>
        <begin position="48"/>
        <end position="66"/>
    </location>
</feature>
<comment type="subcellular location">
    <subcellularLocation>
        <location evidence="1">Cell membrane</location>
        <topology evidence="1">Multi-pass membrane protein</topology>
    </subcellularLocation>
    <subcellularLocation>
        <location evidence="2">Lysosome membrane</location>
    </subcellularLocation>
</comment>
<reference evidence="14" key="2">
    <citation type="submission" date="2025-08" db="UniProtKB">
        <authorList>
            <consortium name="Ensembl"/>
        </authorList>
    </citation>
    <scope>IDENTIFICATION</scope>
</reference>
<dbReference type="OMA" id="MIPKPHG"/>
<evidence type="ECO:0000256" key="2">
    <source>
        <dbReference type="ARBA" id="ARBA00004656"/>
    </source>
</evidence>
<dbReference type="GO" id="GO:0006884">
    <property type="term" value="P:cell volume homeostasis"/>
    <property type="evidence" value="ECO:0007669"/>
    <property type="project" value="TreeGrafter"/>
</dbReference>
<keyword evidence="9 12" id="KW-0472">Membrane</keyword>
<dbReference type="Ensembl" id="ENSTNIT00000016431.1">
    <property type="protein sequence ID" value="ENSTNIP00000016219.1"/>
    <property type="gene ID" value="ENSTNIG00000013236.1"/>
</dbReference>
<dbReference type="Pfam" id="PF00324">
    <property type="entry name" value="AA_permease"/>
    <property type="match status" value="1"/>
</dbReference>
<dbReference type="PANTHER" id="PTHR11827:SF98">
    <property type="entry name" value="SOLUTE CARRIER FAMILY 12 MEMBER 9"/>
    <property type="match status" value="1"/>
</dbReference>
<dbReference type="GO" id="GO:0015379">
    <property type="term" value="F:potassium:chloride symporter activity"/>
    <property type="evidence" value="ECO:0007669"/>
    <property type="project" value="TreeGrafter"/>
</dbReference>
<evidence type="ECO:0000256" key="8">
    <source>
        <dbReference type="ARBA" id="ARBA00022989"/>
    </source>
</evidence>
<dbReference type="InterPro" id="IPR004841">
    <property type="entry name" value="AA-permease/SLC12A_dom"/>
</dbReference>
<feature type="transmembrane region" description="Helical" evidence="12">
    <location>
        <begin position="78"/>
        <end position="98"/>
    </location>
</feature>
<keyword evidence="7 12" id="KW-0812">Transmembrane</keyword>
<feature type="domain" description="Amino acid permease/ SLC12A" evidence="13">
    <location>
        <begin position="50"/>
        <end position="155"/>
    </location>
</feature>
<sequence length="164" mass="16779">MSNERTPLITSGGCGLTVASAVCGAEANATSDSGHGAPSKDPRQLNTFFGVMVPTILSMFSIILFLRTGFVVGHAGLLQGLLMLAVAYTIISLTILSICAISTNGAIQGGGAYYMISRSLGPEFGGSIGLMFFLAKVCACGEYVLGLVEAILDVFGSDPGTSPC</sequence>
<evidence type="ECO:0000256" key="12">
    <source>
        <dbReference type="SAM" id="Phobius"/>
    </source>
</evidence>
<keyword evidence="5" id="KW-0813">Transport</keyword>
<dbReference type="Proteomes" id="UP000007303">
    <property type="component" value="Unassembled WGS sequence"/>
</dbReference>
<evidence type="ECO:0000256" key="6">
    <source>
        <dbReference type="ARBA" id="ARBA00022475"/>
    </source>
</evidence>
<evidence type="ECO:0000313" key="15">
    <source>
        <dbReference type="Proteomes" id="UP000007303"/>
    </source>
</evidence>
<dbReference type="Gene3D" id="1.20.1740.10">
    <property type="entry name" value="Amino acid/polyamine transporter I"/>
    <property type="match status" value="1"/>
</dbReference>
<protein>
    <recommendedName>
        <fullName evidence="4">Solute carrier family 12 member 9</fullName>
    </recommendedName>
</protein>
<dbReference type="GeneTree" id="ENSGT00940000159400"/>
<evidence type="ECO:0000256" key="4">
    <source>
        <dbReference type="ARBA" id="ARBA00019359"/>
    </source>
</evidence>
<dbReference type="PANTHER" id="PTHR11827">
    <property type="entry name" value="SOLUTE CARRIER FAMILY 12, CATION COTRANSPORTERS"/>
    <property type="match status" value="1"/>
</dbReference>
<name>H3D6S8_TETNG</name>
<reference evidence="15" key="1">
    <citation type="journal article" date="2004" name="Nature">
        <title>Genome duplication in the teleost fish Tetraodon nigroviridis reveals the early vertebrate proto-karyotype.</title>
        <authorList>
            <person name="Jaillon O."/>
            <person name="Aury J.-M."/>
            <person name="Brunet F."/>
            <person name="Petit J.-L."/>
            <person name="Stange-Thomann N."/>
            <person name="Mauceli E."/>
            <person name="Bouneau L."/>
            <person name="Fischer C."/>
            <person name="Ozouf-Costaz C."/>
            <person name="Bernot A."/>
            <person name="Nicaud S."/>
            <person name="Jaffe D."/>
            <person name="Fisher S."/>
            <person name="Lutfalla G."/>
            <person name="Dossat C."/>
            <person name="Segurens B."/>
            <person name="Dasilva C."/>
            <person name="Salanoubat M."/>
            <person name="Levy M."/>
            <person name="Boudet N."/>
            <person name="Castellano S."/>
            <person name="Anthouard V."/>
            <person name="Jubin C."/>
            <person name="Castelli V."/>
            <person name="Katinka M."/>
            <person name="Vacherie B."/>
            <person name="Biemont C."/>
            <person name="Skalli Z."/>
            <person name="Cattolico L."/>
            <person name="Poulain J."/>
            <person name="De Berardinis V."/>
            <person name="Cruaud C."/>
            <person name="Duprat S."/>
            <person name="Brottier P."/>
            <person name="Coutanceau J.-P."/>
            <person name="Gouzy J."/>
            <person name="Parra G."/>
            <person name="Lardier G."/>
            <person name="Chapple C."/>
            <person name="McKernan K.J."/>
            <person name="McEwan P."/>
            <person name="Bosak S."/>
            <person name="Kellis M."/>
            <person name="Volff J.-N."/>
            <person name="Guigo R."/>
            <person name="Zody M.C."/>
            <person name="Mesirov J."/>
            <person name="Lindblad-Toh K."/>
            <person name="Birren B."/>
            <person name="Nusbaum C."/>
            <person name="Kahn D."/>
            <person name="Robinson-Rechavi M."/>
            <person name="Laudet V."/>
            <person name="Schachter V."/>
            <person name="Quetier F."/>
            <person name="Saurin W."/>
            <person name="Scarpelli C."/>
            <person name="Wincker P."/>
            <person name="Lander E.S."/>
            <person name="Weissenbach J."/>
            <person name="Roest Crollius H."/>
        </authorList>
    </citation>
    <scope>NUCLEOTIDE SEQUENCE [LARGE SCALE GENOMIC DNA]</scope>
</reference>
<keyword evidence="15" id="KW-1185">Reference proteome</keyword>
<evidence type="ECO:0000256" key="7">
    <source>
        <dbReference type="ARBA" id="ARBA00022692"/>
    </source>
</evidence>